<feature type="compositionally biased region" description="Polar residues" evidence="2">
    <location>
        <begin position="113"/>
        <end position="127"/>
    </location>
</feature>
<protein>
    <submittedName>
        <fullName evidence="3">Uncharacterized protein</fullName>
    </submittedName>
</protein>
<evidence type="ECO:0000313" key="3">
    <source>
        <dbReference type="EMBL" id="KAH8096798.1"/>
    </source>
</evidence>
<feature type="region of interest" description="Disordered" evidence="2">
    <location>
        <begin position="270"/>
        <end position="305"/>
    </location>
</feature>
<feature type="compositionally biased region" description="Polar residues" evidence="2">
    <location>
        <begin position="12"/>
        <end position="27"/>
    </location>
</feature>
<comment type="caution">
    <text evidence="3">The sequence shown here is derived from an EMBL/GenBank/DDBJ whole genome shotgun (WGS) entry which is preliminary data.</text>
</comment>
<sequence>MAAHANAYPSEPSYNRPLTPSGTSRASPTDLVFRQDALGIDHGRPDTVYQTPTVSHSISGIHRNPHSSLPIHAPIPRAPVGRVGIDIDKGGSPLGLSQSTDTTASLLQRIAQTQEKPQANPSTTASPPQARVPSRLRRNNVPRELSLKSRSFANSRYHPADTPEYLATRGSDAGNMAEEPPTSNRVASPTPLLLPGVGVPTGHIFAQEQQPIHPATSERSPSPVLGYPTPPNLSTNPYGPPPVYMTTRDLPSLTPDLRGGNTWIQNSRLSAATELSDERHQQPVAGPSVEGETHHSQGYPQGTNPSLILRAPSGQTLLSPIQLRPQELEPHHLLEDLNSCRYGMNRILFSMGTMERYSADVAAVCQNLRSILVRITGSLESGPSSVLREELAGEEYGKRWLTNYTRVLESLLKCLQYFSLFQEQLGSHPPYAHRVDRHMNKLWEYLTKLADLYERLEHYHERLPIVQLMLRQTAMRRAAREELGNERQRRRDWENQWADERRQRKDLRDEIRRMRGTLRPVRR</sequence>
<feature type="compositionally biased region" description="Polar residues" evidence="2">
    <location>
        <begin position="296"/>
        <end position="305"/>
    </location>
</feature>
<dbReference type="AlphaFoldDB" id="A0A8K0UL79"/>
<keyword evidence="1" id="KW-0175">Coiled coil</keyword>
<dbReference type="EMBL" id="JAEVFJ010000022">
    <property type="protein sequence ID" value="KAH8096798.1"/>
    <property type="molecule type" value="Genomic_DNA"/>
</dbReference>
<proteinExistence type="predicted"/>
<feature type="coiled-coil region" evidence="1">
    <location>
        <begin position="476"/>
        <end position="510"/>
    </location>
</feature>
<gene>
    <name evidence="3" type="ORF">BXZ70DRAFT_316248</name>
</gene>
<evidence type="ECO:0000256" key="2">
    <source>
        <dbReference type="SAM" id="MobiDB-lite"/>
    </source>
</evidence>
<accession>A0A8K0UL79</accession>
<dbReference type="OrthoDB" id="2754525at2759"/>
<organism evidence="3 4">
    <name type="scientific">Cristinia sonorae</name>
    <dbReference type="NCBI Taxonomy" id="1940300"/>
    <lineage>
        <taxon>Eukaryota</taxon>
        <taxon>Fungi</taxon>
        <taxon>Dikarya</taxon>
        <taxon>Basidiomycota</taxon>
        <taxon>Agaricomycotina</taxon>
        <taxon>Agaricomycetes</taxon>
        <taxon>Agaricomycetidae</taxon>
        <taxon>Agaricales</taxon>
        <taxon>Pleurotineae</taxon>
        <taxon>Stephanosporaceae</taxon>
        <taxon>Cristinia</taxon>
    </lineage>
</organism>
<feature type="region of interest" description="Disordered" evidence="2">
    <location>
        <begin position="1"/>
        <end position="28"/>
    </location>
</feature>
<dbReference type="Proteomes" id="UP000813824">
    <property type="component" value="Unassembled WGS sequence"/>
</dbReference>
<keyword evidence="4" id="KW-1185">Reference proteome</keyword>
<evidence type="ECO:0000313" key="4">
    <source>
        <dbReference type="Proteomes" id="UP000813824"/>
    </source>
</evidence>
<feature type="region of interest" description="Disordered" evidence="2">
    <location>
        <begin position="113"/>
        <end position="190"/>
    </location>
</feature>
<name>A0A8K0UL79_9AGAR</name>
<reference evidence="3" key="1">
    <citation type="journal article" date="2021" name="New Phytol.">
        <title>Evolutionary innovations through gain and loss of genes in the ectomycorrhizal Boletales.</title>
        <authorList>
            <person name="Wu G."/>
            <person name="Miyauchi S."/>
            <person name="Morin E."/>
            <person name="Kuo A."/>
            <person name="Drula E."/>
            <person name="Varga T."/>
            <person name="Kohler A."/>
            <person name="Feng B."/>
            <person name="Cao Y."/>
            <person name="Lipzen A."/>
            <person name="Daum C."/>
            <person name="Hundley H."/>
            <person name="Pangilinan J."/>
            <person name="Johnson J."/>
            <person name="Barry K."/>
            <person name="LaButti K."/>
            <person name="Ng V."/>
            <person name="Ahrendt S."/>
            <person name="Min B."/>
            <person name="Choi I.G."/>
            <person name="Park H."/>
            <person name="Plett J.M."/>
            <person name="Magnuson J."/>
            <person name="Spatafora J.W."/>
            <person name="Nagy L.G."/>
            <person name="Henrissat B."/>
            <person name="Grigoriev I.V."/>
            <person name="Yang Z.L."/>
            <person name="Xu J."/>
            <person name="Martin F.M."/>
        </authorList>
    </citation>
    <scope>NUCLEOTIDE SEQUENCE</scope>
    <source>
        <strain evidence="3">KKN 215</strain>
    </source>
</reference>
<evidence type="ECO:0000256" key="1">
    <source>
        <dbReference type="SAM" id="Coils"/>
    </source>
</evidence>